<protein>
    <submittedName>
        <fullName evidence="1">Uncharacterized protein</fullName>
    </submittedName>
</protein>
<dbReference type="RefSeq" id="WP_081166615.1">
    <property type="nucleotide sequence ID" value="NZ_LWBP01000189.1"/>
</dbReference>
<sequence length="148" mass="16638">MDKFEFTNIYTRESEEASDLQVAFVNKKQPKAALLYSLFDLYYVSVLDAGFKTFEEFKADKGASFSGTITGCRSIEAPEDMLLIKLASNEIIQLKWMEGETPEDVIQGMRVITEAYKSIKGPGGKSVYDSILSLYEKGEDCMVSDLRL</sequence>
<dbReference type="EMBL" id="LWBP01000189">
    <property type="protein sequence ID" value="OQP58022.1"/>
    <property type="molecule type" value="Genomic_DNA"/>
</dbReference>
<dbReference type="AlphaFoldDB" id="A0A1V9FI49"/>
<dbReference type="Proteomes" id="UP000192276">
    <property type="component" value="Unassembled WGS sequence"/>
</dbReference>
<keyword evidence="2" id="KW-1185">Reference proteome</keyword>
<evidence type="ECO:0000313" key="1">
    <source>
        <dbReference type="EMBL" id="OQP58022.1"/>
    </source>
</evidence>
<evidence type="ECO:0000313" key="2">
    <source>
        <dbReference type="Proteomes" id="UP000192276"/>
    </source>
</evidence>
<accession>A0A1V9FI49</accession>
<gene>
    <name evidence="1" type="ORF">A4R26_23270</name>
</gene>
<comment type="caution">
    <text evidence="1">The sequence shown here is derived from an EMBL/GenBank/DDBJ whole genome shotgun (WGS) entry which is preliminary data.</text>
</comment>
<reference evidence="2" key="1">
    <citation type="submission" date="2016-04" db="EMBL/GenBank/DDBJ databases">
        <authorList>
            <person name="Chen L."/>
            <person name="Zhuang W."/>
            <person name="Wang G."/>
        </authorList>
    </citation>
    <scope>NUCLEOTIDE SEQUENCE [LARGE SCALE GENOMIC DNA]</scope>
    <source>
        <strain evidence="2">208</strain>
    </source>
</reference>
<organism evidence="1 2">
    <name type="scientific">Niastella populi</name>
    <dbReference type="NCBI Taxonomy" id="550983"/>
    <lineage>
        <taxon>Bacteria</taxon>
        <taxon>Pseudomonadati</taxon>
        <taxon>Bacteroidota</taxon>
        <taxon>Chitinophagia</taxon>
        <taxon>Chitinophagales</taxon>
        <taxon>Chitinophagaceae</taxon>
        <taxon>Niastella</taxon>
    </lineage>
</organism>
<proteinExistence type="predicted"/>
<name>A0A1V9FI49_9BACT</name>